<accession>F4LPW1</accession>
<name>F4LPW1_TREBD</name>
<dbReference type="eggNOG" id="ENOG5030TF0">
    <property type="taxonomic scope" value="Bacteria"/>
</dbReference>
<evidence type="ECO:0008006" key="3">
    <source>
        <dbReference type="Google" id="ProtNLM"/>
    </source>
</evidence>
<evidence type="ECO:0000313" key="1">
    <source>
        <dbReference type="EMBL" id="AEE16053.1"/>
    </source>
</evidence>
<evidence type="ECO:0000313" key="2">
    <source>
        <dbReference type="Proteomes" id="UP000006546"/>
    </source>
</evidence>
<dbReference type="RefSeq" id="WP_013757772.1">
    <property type="nucleotide sequence ID" value="NC_015500.1"/>
</dbReference>
<dbReference type="KEGG" id="tbe:Trebr_0611"/>
<sequence length="263" mass="28257">MKRRFFPEIIVLFFLVFGCSQGRSDFSQTEHTVHFIPEPATAHDTAVVHAPRPFPEPVRRIAVLFGYGYNDDAFVSSALEKLRPAFGLVQDGGAVIPLVFPDDFKRGGTARISALSALLEANGADGLVLLGAPEGTHAALARMQDAGGGSVGYPVFSLLPQDDLLGMEAGCDLVLEYMPAANEGAATAEETSVFVSGNIPDLLVRAVGYLSLFPQDAVDLSGSAYADLLQHARQLTGSEWTVTRYVDPETGLRPVNHFVIEQH</sequence>
<dbReference type="AlphaFoldDB" id="F4LPW1"/>
<reference evidence="2" key="1">
    <citation type="submission" date="2011-04" db="EMBL/GenBank/DDBJ databases">
        <title>The complete genome of Treponema brennaborense DSM 12168.</title>
        <authorList>
            <person name="Lucas S."/>
            <person name="Han J."/>
            <person name="Lapidus A."/>
            <person name="Bruce D."/>
            <person name="Goodwin L."/>
            <person name="Pitluck S."/>
            <person name="Peters L."/>
            <person name="Kyrpides N."/>
            <person name="Mavromatis K."/>
            <person name="Ivanova N."/>
            <person name="Mikhailova N."/>
            <person name="Pagani I."/>
            <person name="Teshima H."/>
            <person name="Detter J.C."/>
            <person name="Tapia R."/>
            <person name="Han C."/>
            <person name="Land M."/>
            <person name="Hauser L."/>
            <person name="Markowitz V."/>
            <person name="Cheng J.-F."/>
            <person name="Hugenholtz P."/>
            <person name="Woyke T."/>
            <person name="Wu D."/>
            <person name="Gronow S."/>
            <person name="Wellnitz S."/>
            <person name="Brambilla E."/>
            <person name="Klenk H.-P."/>
            <person name="Eisen J.A."/>
        </authorList>
    </citation>
    <scope>NUCLEOTIDE SEQUENCE [LARGE SCALE GENOMIC DNA]</scope>
    <source>
        <strain evidence="2">DSM 12168 / CIP 105900 / DD5/3</strain>
    </source>
</reference>
<organism evidence="1 2">
    <name type="scientific">Treponema brennaborense (strain DSM 12168 / CIP 105900 / DD5/3)</name>
    <dbReference type="NCBI Taxonomy" id="906968"/>
    <lineage>
        <taxon>Bacteria</taxon>
        <taxon>Pseudomonadati</taxon>
        <taxon>Spirochaetota</taxon>
        <taxon>Spirochaetia</taxon>
        <taxon>Spirochaetales</taxon>
        <taxon>Treponemataceae</taxon>
        <taxon>Treponema</taxon>
    </lineage>
</organism>
<dbReference type="EMBL" id="CP002696">
    <property type="protein sequence ID" value="AEE16053.1"/>
    <property type="molecule type" value="Genomic_DNA"/>
</dbReference>
<dbReference type="PROSITE" id="PS51257">
    <property type="entry name" value="PROKAR_LIPOPROTEIN"/>
    <property type="match status" value="1"/>
</dbReference>
<keyword evidence="2" id="KW-1185">Reference proteome</keyword>
<dbReference type="Proteomes" id="UP000006546">
    <property type="component" value="Chromosome"/>
</dbReference>
<dbReference type="OrthoDB" id="357391at2"/>
<protein>
    <recommendedName>
        <fullName evidence="3">Lipoprotein</fullName>
    </recommendedName>
</protein>
<gene>
    <name evidence="1" type="ordered locus">Trebr_0611</name>
</gene>
<dbReference type="STRING" id="906968.Trebr_0611"/>
<dbReference type="HOGENOM" id="CLU_952969_0_0_12"/>
<proteinExistence type="predicted"/>